<feature type="transmembrane region" description="Helical" evidence="8">
    <location>
        <begin position="268"/>
        <end position="291"/>
    </location>
</feature>
<dbReference type="PANTHER" id="PTHR43791">
    <property type="entry name" value="PERMEASE-RELATED"/>
    <property type="match status" value="1"/>
</dbReference>
<evidence type="ECO:0000256" key="7">
    <source>
        <dbReference type="SAM" id="MobiDB-lite"/>
    </source>
</evidence>
<dbReference type="GO" id="GO:0022857">
    <property type="term" value="F:transmembrane transporter activity"/>
    <property type="evidence" value="ECO:0007669"/>
    <property type="project" value="InterPro"/>
</dbReference>
<accession>A0A642URP5</accession>
<feature type="transmembrane region" description="Helical" evidence="8">
    <location>
        <begin position="512"/>
        <end position="533"/>
    </location>
</feature>
<comment type="caution">
    <text evidence="9">The sequence shown here is derived from an EMBL/GenBank/DDBJ whole genome shotgun (WGS) entry which is preliminary data.</text>
</comment>
<keyword evidence="2" id="KW-0813">Transport</keyword>
<dbReference type="Gene3D" id="1.20.1250.20">
    <property type="entry name" value="MFS general substrate transporter like domains"/>
    <property type="match status" value="1"/>
</dbReference>
<feature type="transmembrane region" description="Helical" evidence="8">
    <location>
        <begin position="418"/>
        <end position="440"/>
    </location>
</feature>
<evidence type="ECO:0000256" key="2">
    <source>
        <dbReference type="ARBA" id="ARBA00022448"/>
    </source>
</evidence>
<feature type="region of interest" description="Disordered" evidence="7">
    <location>
        <begin position="23"/>
        <end position="55"/>
    </location>
</feature>
<feature type="compositionally biased region" description="Basic and acidic residues" evidence="7">
    <location>
        <begin position="23"/>
        <end position="46"/>
    </location>
</feature>
<keyword evidence="5 8" id="KW-0472">Membrane</keyword>
<sequence length="602" mass="68406">MSVVLGRLKWGFLPTRRVVDEHENSIKSELSDDALSTKEEPEKQQEEPEQQELEYRDEKGRPWYKFFDEYEYRVKRDTKKNRKWYHWFHDEDTPAEKKLIMKIDILLTFYSLMAYLIKYLDQSNLNSAYIGGLKEGIGMKGNDLVEVQSIFSVGNIVFQLPFIYILYAWPLNYVLPTLDLVWSILTVCTYRVTSVGGLKAIRFFIGAAEAPSYLAYHALFASWYKSSTGEVSRRAGFYYLGQYLGLLTSGLISGSIERHLDGVNGLKAWQWIFIIDGIASVFVGILGFYMIPGTPTDCYSIFLTDDDIRVARKRMKDDGKDAPPQKNAGKLIFNKETWKSIFSSWHVYVLSLWNIFCWNNNNGTSGSYSLWLKSLTNSDGSPRFAQGTLQDYTALTPALGLLYLIVTSSVADLASSRWAAIVFSQVFNILGNIILAVWNIPEGAKWFAFCLQYFGWAMAPALYSWQGDIVRFSAVQRNVCLVIMNIMAQQSTAWISVLVWKTVEAPRFLKGFTFTACSAFALCVWTFYVLYLYKKQERKNARANGIVLYNSDDPDSIPPEISGTAYLSDSVASNDGNDEKASIKASYIANEKVVTRTSSHSD</sequence>
<comment type="similarity">
    <text evidence="6">Belongs to the major facilitator superfamily. Allantoate permease family.</text>
</comment>
<proteinExistence type="inferred from homology"/>
<dbReference type="SUPFAM" id="SSF103473">
    <property type="entry name" value="MFS general substrate transporter"/>
    <property type="match status" value="1"/>
</dbReference>
<feature type="transmembrane region" description="Helical" evidence="8">
    <location>
        <begin position="446"/>
        <end position="466"/>
    </location>
</feature>
<keyword evidence="3 8" id="KW-0812">Transmembrane</keyword>
<keyword evidence="10" id="KW-1185">Reference proteome</keyword>
<dbReference type="VEuPathDB" id="FungiDB:DIURU_002042"/>
<dbReference type="OMA" id="WNIFCWN"/>
<feature type="transmembrane region" description="Helical" evidence="8">
    <location>
        <begin position="149"/>
        <end position="167"/>
    </location>
</feature>
<evidence type="ECO:0000256" key="3">
    <source>
        <dbReference type="ARBA" id="ARBA00022692"/>
    </source>
</evidence>
<evidence type="ECO:0000256" key="6">
    <source>
        <dbReference type="ARBA" id="ARBA00037968"/>
    </source>
</evidence>
<dbReference type="AlphaFoldDB" id="A0A642URP5"/>
<comment type="subcellular location">
    <subcellularLocation>
        <location evidence="1">Membrane</location>
        <topology evidence="1">Multi-pass membrane protein</topology>
    </subcellularLocation>
</comment>
<dbReference type="Pfam" id="PF07690">
    <property type="entry name" value="MFS_1"/>
    <property type="match status" value="1"/>
</dbReference>
<evidence type="ECO:0008006" key="11">
    <source>
        <dbReference type="Google" id="ProtNLM"/>
    </source>
</evidence>
<dbReference type="EMBL" id="SWFT01000064">
    <property type="protein sequence ID" value="KAA8904090.1"/>
    <property type="molecule type" value="Genomic_DNA"/>
</dbReference>
<dbReference type="OrthoDB" id="3639251at2759"/>
<dbReference type="PANTHER" id="PTHR43791:SF15">
    <property type="entry name" value="TRANSPORTER SEO1-RELATED"/>
    <property type="match status" value="1"/>
</dbReference>
<dbReference type="InterPro" id="IPR011701">
    <property type="entry name" value="MFS"/>
</dbReference>
<dbReference type="GO" id="GO:0016020">
    <property type="term" value="C:membrane"/>
    <property type="evidence" value="ECO:0007669"/>
    <property type="project" value="UniProtKB-SubCell"/>
</dbReference>
<reference evidence="9 10" key="1">
    <citation type="submission" date="2019-07" db="EMBL/GenBank/DDBJ databases">
        <title>Genome assembly of two rare yeast pathogens: Diutina rugosa and Trichomonascus ciferrii.</title>
        <authorList>
            <person name="Mixao V."/>
            <person name="Saus E."/>
            <person name="Hansen A."/>
            <person name="Lass-Flor C."/>
            <person name="Gabaldon T."/>
        </authorList>
    </citation>
    <scope>NUCLEOTIDE SEQUENCE [LARGE SCALE GENOMIC DNA]</scope>
    <source>
        <strain evidence="9 10">CBS 613</strain>
    </source>
</reference>
<feature type="transmembrane region" description="Helical" evidence="8">
    <location>
        <begin position="204"/>
        <end position="224"/>
    </location>
</feature>
<dbReference type="FunFam" id="1.20.1250.20:FF:000065">
    <property type="entry name" value="Putative MFS pantothenate transporter"/>
    <property type="match status" value="1"/>
</dbReference>
<dbReference type="InterPro" id="IPR036259">
    <property type="entry name" value="MFS_trans_sf"/>
</dbReference>
<evidence type="ECO:0000256" key="8">
    <source>
        <dbReference type="SAM" id="Phobius"/>
    </source>
</evidence>
<name>A0A642URP5_DIURU</name>
<gene>
    <name evidence="9" type="ORF">DIURU_002042</name>
</gene>
<organism evidence="9 10">
    <name type="scientific">Diutina rugosa</name>
    <name type="common">Yeast</name>
    <name type="synonym">Candida rugosa</name>
    <dbReference type="NCBI Taxonomy" id="5481"/>
    <lineage>
        <taxon>Eukaryota</taxon>
        <taxon>Fungi</taxon>
        <taxon>Dikarya</taxon>
        <taxon>Ascomycota</taxon>
        <taxon>Saccharomycotina</taxon>
        <taxon>Pichiomycetes</taxon>
        <taxon>Debaryomycetaceae</taxon>
        <taxon>Diutina</taxon>
    </lineage>
</organism>
<evidence type="ECO:0000313" key="10">
    <source>
        <dbReference type="Proteomes" id="UP000449547"/>
    </source>
</evidence>
<evidence type="ECO:0000256" key="1">
    <source>
        <dbReference type="ARBA" id="ARBA00004141"/>
    </source>
</evidence>
<evidence type="ECO:0000256" key="4">
    <source>
        <dbReference type="ARBA" id="ARBA00022989"/>
    </source>
</evidence>
<feature type="transmembrane region" description="Helical" evidence="8">
    <location>
        <begin position="392"/>
        <end position="411"/>
    </location>
</feature>
<keyword evidence="4 8" id="KW-1133">Transmembrane helix</keyword>
<protein>
    <recommendedName>
        <fullName evidence="11">Major facilitator superfamily (MFS) profile domain-containing protein</fullName>
    </recommendedName>
</protein>
<dbReference type="GeneID" id="54780693"/>
<feature type="transmembrane region" description="Helical" evidence="8">
    <location>
        <begin position="236"/>
        <end position="256"/>
    </location>
</feature>
<evidence type="ECO:0000256" key="5">
    <source>
        <dbReference type="ARBA" id="ARBA00023136"/>
    </source>
</evidence>
<evidence type="ECO:0000313" key="9">
    <source>
        <dbReference type="EMBL" id="KAA8904090.1"/>
    </source>
</evidence>
<dbReference type="Proteomes" id="UP000449547">
    <property type="component" value="Unassembled WGS sequence"/>
</dbReference>
<dbReference type="RefSeq" id="XP_034013175.1">
    <property type="nucleotide sequence ID" value="XM_034154651.1"/>
</dbReference>